<protein>
    <recommendedName>
        <fullName evidence="8">Glycosyltransferase 2-like domain-containing protein</fullName>
    </recommendedName>
</protein>
<dbReference type="PANTHER" id="PTHR43867">
    <property type="entry name" value="CELLULOSE SYNTHASE CATALYTIC SUBUNIT A [UDP-FORMING]"/>
    <property type="match status" value="1"/>
</dbReference>
<dbReference type="Pfam" id="PF00535">
    <property type="entry name" value="Glycos_transf_2"/>
    <property type="match status" value="1"/>
</dbReference>
<evidence type="ECO:0000256" key="6">
    <source>
        <dbReference type="ARBA" id="ARBA00023136"/>
    </source>
</evidence>
<organism evidence="9">
    <name type="scientific">Compsopogon caeruleus</name>
    <dbReference type="NCBI Taxonomy" id="31354"/>
    <lineage>
        <taxon>Eukaryota</taxon>
        <taxon>Rhodophyta</taxon>
        <taxon>Compsopogonophyceae</taxon>
        <taxon>Compsopogonales</taxon>
        <taxon>Compsopogonaceae</taxon>
        <taxon>Compsopogon</taxon>
    </lineage>
</organism>
<feature type="transmembrane region" description="Helical" evidence="7">
    <location>
        <begin position="145"/>
        <end position="166"/>
    </location>
</feature>
<dbReference type="InterPro" id="IPR001173">
    <property type="entry name" value="Glyco_trans_2-like"/>
</dbReference>
<evidence type="ECO:0000256" key="1">
    <source>
        <dbReference type="ARBA" id="ARBA00004141"/>
    </source>
</evidence>
<evidence type="ECO:0000256" key="2">
    <source>
        <dbReference type="ARBA" id="ARBA00022676"/>
    </source>
</evidence>
<comment type="subcellular location">
    <subcellularLocation>
        <location evidence="1">Membrane</location>
        <topology evidence="1">Multi-pass membrane protein</topology>
    </subcellularLocation>
</comment>
<dbReference type="GO" id="GO:0016757">
    <property type="term" value="F:glycosyltransferase activity"/>
    <property type="evidence" value="ECO:0007669"/>
    <property type="project" value="UniProtKB-KW"/>
</dbReference>
<proteinExistence type="predicted"/>
<keyword evidence="2" id="KW-0328">Glycosyltransferase</keyword>
<evidence type="ECO:0000256" key="7">
    <source>
        <dbReference type="SAM" id="Phobius"/>
    </source>
</evidence>
<dbReference type="InterPro" id="IPR029044">
    <property type="entry name" value="Nucleotide-diphossugar_trans"/>
</dbReference>
<feature type="transmembrane region" description="Helical" evidence="7">
    <location>
        <begin position="528"/>
        <end position="548"/>
    </location>
</feature>
<keyword evidence="5 7" id="KW-1133">Transmembrane helix</keyword>
<keyword evidence="3" id="KW-0808">Transferase</keyword>
<evidence type="ECO:0000256" key="5">
    <source>
        <dbReference type="ARBA" id="ARBA00022989"/>
    </source>
</evidence>
<feature type="transmembrane region" description="Helical" evidence="7">
    <location>
        <begin position="496"/>
        <end position="516"/>
    </location>
</feature>
<reference evidence="9" key="1">
    <citation type="submission" date="2021-01" db="EMBL/GenBank/DDBJ databases">
        <authorList>
            <person name="Corre E."/>
            <person name="Pelletier E."/>
            <person name="Niang G."/>
            <person name="Scheremetjew M."/>
            <person name="Finn R."/>
            <person name="Kale V."/>
            <person name="Holt S."/>
            <person name="Cochrane G."/>
            <person name="Meng A."/>
            <person name="Brown T."/>
            <person name="Cohen L."/>
        </authorList>
    </citation>
    <scope>NUCLEOTIDE SEQUENCE</scope>
    <source>
        <strain evidence="9">SAG 36.94</strain>
    </source>
</reference>
<dbReference type="EMBL" id="HBGH01009245">
    <property type="protein sequence ID" value="CAD9233031.1"/>
    <property type="molecule type" value="Transcribed_RNA"/>
</dbReference>
<evidence type="ECO:0000256" key="4">
    <source>
        <dbReference type="ARBA" id="ARBA00022692"/>
    </source>
</evidence>
<dbReference type="AlphaFoldDB" id="A0A7S1TD31"/>
<dbReference type="PANTHER" id="PTHR43867:SF2">
    <property type="entry name" value="CELLULOSE SYNTHASE CATALYTIC SUBUNIT A [UDP-FORMING]"/>
    <property type="match status" value="1"/>
</dbReference>
<evidence type="ECO:0000259" key="8">
    <source>
        <dbReference type="Pfam" id="PF00535"/>
    </source>
</evidence>
<gene>
    <name evidence="9" type="ORF">CCAE0312_LOCUS5116</name>
</gene>
<dbReference type="Gene3D" id="3.90.550.10">
    <property type="entry name" value="Spore Coat Polysaccharide Biosynthesis Protein SpsA, Chain A"/>
    <property type="match status" value="1"/>
</dbReference>
<name>A0A7S1TD31_9RHOD</name>
<keyword evidence="4 7" id="KW-0812">Transmembrane</keyword>
<feature type="transmembrane region" description="Helical" evidence="7">
    <location>
        <begin position="111"/>
        <end position="138"/>
    </location>
</feature>
<keyword evidence="6 7" id="KW-0472">Membrane</keyword>
<feature type="transmembrane region" description="Helical" evidence="7">
    <location>
        <begin position="461"/>
        <end position="484"/>
    </location>
</feature>
<accession>A0A7S1TD31</accession>
<feature type="transmembrane region" description="Helical" evidence="7">
    <location>
        <begin position="569"/>
        <end position="592"/>
    </location>
</feature>
<dbReference type="InterPro" id="IPR050321">
    <property type="entry name" value="Glycosyltr_2/OpgH_subfam"/>
</dbReference>
<dbReference type="GO" id="GO:0016020">
    <property type="term" value="C:membrane"/>
    <property type="evidence" value="ECO:0007669"/>
    <property type="project" value="UniProtKB-SubCell"/>
</dbReference>
<dbReference type="SUPFAM" id="SSF53448">
    <property type="entry name" value="Nucleotide-diphospho-sugar transferases"/>
    <property type="match status" value="1"/>
</dbReference>
<feature type="transmembrane region" description="Helical" evidence="7">
    <location>
        <begin position="598"/>
        <end position="616"/>
    </location>
</feature>
<evidence type="ECO:0000256" key="3">
    <source>
        <dbReference type="ARBA" id="ARBA00022679"/>
    </source>
</evidence>
<feature type="domain" description="Glycosyltransferase 2-like" evidence="8">
    <location>
        <begin position="187"/>
        <end position="363"/>
    </location>
</feature>
<sequence length="635" mass="72426">MASDDREFPVLPEAGTLTKEDSACFHASMAGYSQSLGTEEDLKPAFEDRKAPEVGMVSYAARSNQQLMAAVRGESWVQRRQQRIDRKPNAPEKVAGKELRHSKFILAMADYFPYISTILLVIYLVASILPAVIAILLFKVNAPFTIVNIGLTFCTIILSIPFFYMISHWHPCEPVLLPTYRLRTVDILVTTYKEETEVVIGTLRAIQQIDYDRDFLRVYVLDDGRRAELQQICEEMNMLDKNRYPIIYVTRSTNKGRKGGNINNWVKEYDDVASEFFLVLDADMQPFPSMLDTLLGRYYGTPEGERDSIAFVQAPQHFKNHIHNRDPYEIGMTFFFKVVMPCMDRMGVPMYIGTCALWKRQAILDAGGFHEDHATEDSVTGCQVHRLKMSPLDTVPGNWTSRYVACPVAVGISPATLPDLFDQRLRWCLGSVQMMFEHKLFFGAKELTRGQRLTYFGTTGYWVLGLMAFVVTLLSTLILDAVLIADGILAPGLVNVNYPVWLIVIQLLAFFVYFFLLPVASFTEKVRTIQMFCVYQPVYFLALLRYMGVPIKVQSSVSDNTKVKRWHHLFLFHLVILFMTTSLGLVTILVGSLGPAELTVVIYQLCYWYFIYYPVIRSLFGVECSKFSPVYYEDG</sequence>
<evidence type="ECO:0000313" key="9">
    <source>
        <dbReference type="EMBL" id="CAD9233031.1"/>
    </source>
</evidence>